<dbReference type="AlphaFoldDB" id="A0A7W6BMZ1"/>
<gene>
    <name evidence="1" type="ORF">GGR43_003615</name>
</gene>
<proteinExistence type="predicted"/>
<reference evidence="1 2" key="1">
    <citation type="submission" date="2020-08" db="EMBL/GenBank/DDBJ databases">
        <title>Genomic Encyclopedia of Type Strains, Phase IV (KMG-IV): sequencing the most valuable type-strain genomes for metagenomic binning, comparative biology and taxonomic classification.</title>
        <authorList>
            <person name="Goeker M."/>
        </authorList>
    </citation>
    <scope>NUCLEOTIDE SEQUENCE [LARGE SCALE GENOMIC DNA]</scope>
    <source>
        <strain evidence="1 2">DSM 26189</strain>
    </source>
</reference>
<evidence type="ECO:0000313" key="2">
    <source>
        <dbReference type="Proteomes" id="UP000571950"/>
    </source>
</evidence>
<evidence type="ECO:0000313" key="1">
    <source>
        <dbReference type="EMBL" id="MBB3927876.1"/>
    </source>
</evidence>
<name>A0A7W6BMZ1_9SPHN</name>
<organism evidence="1 2">
    <name type="scientific">Sphingobium jiangsuense</name>
    <dbReference type="NCBI Taxonomy" id="870476"/>
    <lineage>
        <taxon>Bacteria</taxon>
        <taxon>Pseudomonadati</taxon>
        <taxon>Pseudomonadota</taxon>
        <taxon>Alphaproteobacteria</taxon>
        <taxon>Sphingomonadales</taxon>
        <taxon>Sphingomonadaceae</taxon>
        <taxon>Sphingobium</taxon>
    </lineage>
</organism>
<dbReference type="Proteomes" id="UP000571950">
    <property type="component" value="Unassembled WGS sequence"/>
</dbReference>
<comment type="caution">
    <text evidence="1">The sequence shown here is derived from an EMBL/GenBank/DDBJ whole genome shotgun (WGS) entry which is preliminary data.</text>
</comment>
<protein>
    <submittedName>
        <fullName evidence="1">Uncharacterized protein</fullName>
    </submittedName>
</protein>
<keyword evidence="2" id="KW-1185">Reference proteome</keyword>
<accession>A0A7W6BMZ1</accession>
<sequence>MANEILVGLKVAILLTDGFEQVSPRAVAA</sequence>
<dbReference type="EMBL" id="JACIDT010000016">
    <property type="protein sequence ID" value="MBB3927876.1"/>
    <property type="molecule type" value="Genomic_DNA"/>
</dbReference>